<dbReference type="PANTHER" id="PTHR11188:SF17">
    <property type="entry name" value="FI21816P1"/>
    <property type="match status" value="1"/>
</dbReference>
<dbReference type="AlphaFoldDB" id="A0A081AGM0"/>
<dbReference type="GO" id="GO:0015031">
    <property type="term" value="P:protein transport"/>
    <property type="evidence" value="ECO:0007669"/>
    <property type="project" value="TreeGrafter"/>
</dbReference>
<reference evidence="2 3" key="1">
    <citation type="submission" date="2013-11" db="EMBL/GenBank/DDBJ databases">
        <title>The Genome Sequence of Phytophthora parasitica P1976.</title>
        <authorList>
            <consortium name="The Broad Institute Genomics Platform"/>
            <person name="Russ C."/>
            <person name="Tyler B."/>
            <person name="Panabieres F."/>
            <person name="Shan W."/>
            <person name="Tripathy S."/>
            <person name="Grunwald N."/>
            <person name="Machado M."/>
            <person name="Johnson C.S."/>
            <person name="Walker B."/>
            <person name="Young S."/>
            <person name="Zeng Q."/>
            <person name="Gargeya S."/>
            <person name="Fitzgerald M."/>
            <person name="Haas B."/>
            <person name="Abouelleil A."/>
            <person name="Allen A.W."/>
            <person name="Alvarado L."/>
            <person name="Arachchi H.M."/>
            <person name="Berlin A.M."/>
            <person name="Chapman S.B."/>
            <person name="Gainer-Dewar J."/>
            <person name="Goldberg J."/>
            <person name="Griggs A."/>
            <person name="Gujja S."/>
            <person name="Hansen M."/>
            <person name="Howarth C."/>
            <person name="Imamovic A."/>
            <person name="Ireland A."/>
            <person name="Larimer J."/>
            <person name="McCowan C."/>
            <person name="Murphy C."/>
            <person name="Pearson M."/>
            <person name="Poon T.W."/>
            <person name="Priest M."/>
            <person name="Roberts A."/>
            <person name="Saif S."/>
            <person name="Shea T."/>
            <person name="Sisk P."/>
            <person name="Sykes S."/>
            <person name="Wortman J."/>
            <person name="Nusbaum C."/>
            <person name="Birren B."/>
        </authorList>
    </citation>
    <scope>NUCLEOTIDE SEQUENCE [LARGE SCALE GENOMIC DNA]</scope>
    <source>
        <strain evidence="2 3">P1976</strain>
    </source>
</reference>
<dbReference type="InterPro" id="IPR014752">
    <property type="entry name" value="Arrestin-like_C"/>
</dbReference>
<comment type="caution">
    <text evidence="2">The sequence shown here is derived from an EMBL/GenBank/DDBJ whole genome shotgun (WGS) entry which is preliminary data.</text>
</comment>
<name>A0A081AGM0_PHYNI</name>
<feature type="domain" description="Arrestin C-terminal-like" evidence="1">
    <location>
        <begin position="191"/>
        <end position="324"/>
    </location>
</feature>
<dbReference type="SUPFAM" id="SSF81296">
    <property type="entry name" value="E set domains"/>
    <property type="match status" value="2"/>
</dbReference>
<dbReference type="EMBL" id="ANJA01001229">
    <property type="protein sequence ID" value="ETO78031.1"/>
    <property type="molecule type" value="Genomic_DNA"/>
</dbReference>
<proteinExistence type="predicted"/>
<dbReference type="InterPro" id="IPR011021">
    <property type="entry name" value="Arrestin-like_N"/>
</dbReference>
<organism evidence="2 3">
    <name type="scientific">Phytophthora nicotianae P1976</name>
    <dbReference type="NCBI Taxonomy" id="1317066"/>
    <lineage>
        <taxon>Eukaryota</taxon>
        <taxon>Sar</taxon>
        <taxon>Stramenopiles</taxon>
        <taxon>Oomycota</taxon>
        <taxon>Peronosporomycetes</taxon>
        <taxon>Peronosporales</taxon>
        <taxon>Peronosporaceae</taxon>
        <taxon>Phytophthora</taxon>
    </lineage>
</organism>
<dbReference type="InterPro" id="IPR050357">
    <property type="entry name" value="Arrestin_domain-protein"/>
</dbReference>
<dbReference type="Gene3D" id="2.60.40.640">
    <property type="match status" value="2"/>
</dbReference>
<dbReference type="SMART" id="SM01017">
    <property type="entry name" value="Arrestin_C"/>
    <property type="match status" value="1"/>
</dbReference>
<evidence type="ECO:0000259" key="1">
    <source>
        <dbReference type="SMART" id="SM01017"/>
    </source>
</evidence>
<sequence length="344" mass="38935">MPLANLPNMGKLAQVLGVGVKGHLRLELKRDRYQAGELVEGTIFLTVDEEIRCNGALVLEISGLETIAWTKRHGENSTHHRDKRVFLQQQLKISCDQESFTRGEYMYPFRYQLESTVPGSFQLSNRSAGRLRNIRAAVKYELRARQPVLGAFRADLETKQELVVAPIPTVQISRPLESSTSREVLLMTMLRKGTCQLSAFMDRDVFTPGEKVMVRCSVFNLSKMNVRALSLRIYEDLVLHHKRGNDTQTSTCLCEGEFSGILAGESADKTVSLHLLEWRSGCAMRPSTASQFVRWSYRLQVRCTFLMSPSVSLDFPIAIVHQNSTIQTANVEQTQYMTSQRSLK</sequence>
<dbReference type="OrthoDB" id="7785529at2759"/>
<dbReference type="InterPro" id="IPR011022">
    <property type="entry name" value="Arrestin_C-like"/>
</dbReference>
<dbReference type="Pfam" id="PF00339">
    <property type="entry name" value="Arrestin_N"/>
    <property type="match status" value="1"/>
</dbReference>
<gene>
    <name evidence="2" type="ORF">F444_06869</name>
</gene>
<dbReference type="Proteomes" id="UP000028582">
    <property type="component" value="Unassembled WGS sequence"/>
</dbReference>
<evidence type="ECO:0000313" key="3">
    <source>
        <dbReference type="Proteomes" id="UP000028582"/>
    </source>
</evidence>
<dbReference type="GO" id="GO:0005737">
    <property type="term" value="C:cytoplasm"/>
    <property type="evidence" value="ECO:0007669"/>
    <property type="project" value="TreeGrafter"/>
</dbReference>
<evidence type="ECO:0000313" key="2">
    <source>
        <dbReference type="EMBL" id="ETO78031.1"/>
    </source>
</evidence>
<dbReference type="PANTHER" id="PTHR11188">
    <property type="entry name" value="ARRESTIN DOMAIN CONTAINING PROTEIN"/>
    <property type="match status" value="1"/>
</dbReference>
<accession>A0A081AGM0</accession>
<protein>
    <recommendedName>
        <fullName evidence="1">Arrestin C-terminal-like domain-containing protein</fullName>
    </recommendedName>
</protein>
<dbReference type="InterPro" id="IPR014756">
    <property type="entry name" value="Ig_E-set"/>
</dbReference>
<dbReference type="Pfam" id="PF02752">
    <property type="entry name" value="Arrestin_C"/>
    <property type="match status" value="1"/>
</dbReference>